<keyword evidence="5" id="KW-1185">Reference proteome</keyword>
<proteinExistence type="predicted"/>
<dbReference type="AlphaFoldDB" id="A0A8C3WE98"/>
<gene>
    <name evidence="4" type="primary">FAM50B</name>
</gene>
<dbReference type="Pfam" id="PF04921">
    <property type="entry name" value="XAP5"/>
    <property type="match status" value="1"/>
</dbReference>
<evidence type="ECO:0000313" key="5">
    <source>
        <dbReference type="Proteomes" id="UP000694540"/>
    </source>
</evidence>
<dbReference type="GO" id="GO:0005654">
    <property type="term" value="C:nucleoplasm"/>
    <property type="evidence" value="ECO:0007669"/>
    <property type="project" value="Ensembl"/>
</dbReference>
<feature type="compositionally biased region" description="Basic and acidic residues" evidence="2">
    <location>
        <begin position="97"/>
        <end position="109"/>
    </location>
</feature>
<dbReference type="GO" id="GO:0030496">
    <property type="term" value="C:midbody"/>
    <property type="evidence" value="ECO:0007669"/>
    <property type="project" value="Ensembl"/>
</dbReference>
<evidence type="ECO:0000259" key="3">
    <source>
        <dbReference type="Pfam" id="PF04921"/>
    </source>
</evidence>
<dbReference type="PANTHER" id="PTHR12722:SF1">
    <property type="entry name" value="PROTEIN FAM50B"/>
    <property type="match status" value="1"/>
</dbReference>
<dbReference type="Ensembl" id="ENSCWAT00000014261.1">
    <property type="protein sequence ID" value="ENSCWAP00000013126.1"/>
    <property type="gene ID" value="ENSCWAG00000010231.1"/>
</dbReference>
<dbReference type="InterPro" id="IPR048337">
    <property type="entry name" value="FAM50A/XAP5_C"/>
</dbReference>
<reference evidence="4" key="1">
    <citation type="submission" date="2025-08" db="UniProtKB">
        <authorList>
            <consortium name="Ensembl"/>
        </authorList>
    </citation>
    <scope>IDENTIFICATION</scope>
</reference>
<protein>
    <submittedName>
        <fullName evidence="4">Family with sequence similarity 50 member B</fullName>
    </submittedName>
</protein>
<organism evidence="4 5">
    <name type="scientific">Catagonus wagneri</name>
    <name type="common">Chacoan peccary</name>
    <dbReference type="NCBI Taxonomy" id="51154"/>
    <lineage>
        <taxon>Eukaryota</taxon>
        <taxon>Metazoa</taxon>
        <taxon>Chordata</taxon>
        <taxon>Craniata</taxon>
        <taxon>Vertebrata</taxon>
        <taxon>Euteleostomi</taxon>
        <taxon>Mammalia</taxon>
        <taxon>Eutheria</taxon>
        <taxon>Laurasiatheria</taxon>
        <taxon>Artiodactyla</taxon>
        <taxon>Suina</taxon>
        <taxon>Tayassuidae</taxon>
        <taxon>Catagonus</taxon>
    </lineage>
</organism>
<dbReference type="GO" id="GO:0006325">
    <property type="term" value="P:chromatin organization"/>
    <property type="evidence" value="ECO:0007669"/>
    <property type="project" value="TreeGrafter"/>
</dbReference>
<dbReference type="GeneTree" id="ENSGT00390000004735"/>
<feature type="region of interest" description="Disordered" evidence="2">
    <location>
        <begin position="91"/>
        <end position="167"/>
    </location>
</feature>
<reference evidence="4" key="2">
    <citation type="submission" date="2025-09" db="UniProtKB">
        <authorList>
            <consortium name="Ensembl"/>
        </authorList>
    </citation>
    <scope>IDENTIFICATION</scope>
</reference>
<evidence type="ECO:0000256" key="2">
    <source>
        <dbReference type="SAM" id="MobiDB-lite"/>
    </source>
</evidence>
<feature type="coiled-coil region" evidence="1">
    <location>
        <begin position="14"/>
        <end position="41"/>
    </location>
</feature>
<dbReference type="PANTHER" id="PTHR12722">
    <property type="entry name" value="XAP-5 PROTEIN-RELATED"/>
    <property type="match status" value="1"/>
</dbReference>
<name>A0A8C3WE98_9CETA</name>
<evidence type="ECO:0000313" key="4">
    <source>
        <dbReference type="Ensembl" id="ENSCWAP00000013126.1"/>
    </source>
</evidence>
<accession>A0A8C3WE98</accession>
<dbReference type="InterPro" id="IPR007005">
    <property type="entry name" value="XAP5"/>
</dbReference>
<feature type="domain" description="FAM50A/XAP5 C-terminal" evidence="3">
    <location>
        <begin position="189"/>
        <end position="329"/>
    </location>
</feature>
<dbReference type="Proteomes" id="UP000694540">
    <property type="component" value="Unplaced"/>
</dbReference>
<keyword evidence="1" id="KW-0175">Coiled coil</keyword>
<dbReference type="GO" id="GO:0045171">
    <property type="term" value="C:intercellular bridge"/>
    <property type="evidence" value="ECO:0007669"/>
    <property type="project" value="Ensembl"/>
</dbReference>
<sequence length="331" mass="39080">MAQYKGTMHEAGRALHLLKKREQQKEQMEVLKQRIAEETISKSKVDKKFSAHYDAVEAELKSSTVGLVTLNDMKARQEALVREREMQLAQRARRERQRQQLEAQRERERKRQQRRQICGLSFSPDDGDGDGDRDAAEPAAPARPRRPLGKDPAVDTSFLPDREREEEERRLREELRREWEARRERVMREEVEVTFSYWDGCGHRRAARIHKGGTVQQFLKRALQALRPDFRELRAAGVEQLLFVKEDLILPHCHTFYDLIVAQARGKSGPLFTFDVHDDVRLRSDATREKDESHAGKVVLRSWYEKNKHIFPASRWEPYDPEKRWDRYTVR</sequence>
<evidence type="ECO:0000256" key="1">
    <source>
        <dbReference type="SAM" id="Coils"/>
    </source>
</evidence>